<dbReference type="InterPro" id="IPR001841">
    <property type="entry name" value="Znf_RING"/>
</dbReference>
<dbReference type="EMBL" id="JH818095">
    <property type="protein sequence ID" value="EKC37502.1"/>
    <property type="molecule type" value="Genomic_DNA"/>
</dbReference>
<feature type="region of interest" description="Disordered" evidence="4">
    <location>
        <begin position="47"/>
        <end position="76"/>
    </location>
</feature>
<evidence type="ECO:0000256" key="4">
    <source>
        <dbReference type="SAM" id="MobiDB-lite"/>
    </source>
</evidence>
<dbReference type="InParanoid" id="K1QL35"/>
<evidence type="ECO:0000256" key="3">
    <source>
        <dbReference type="SAM" id="Coils"/>
    </source>
</evidence>
<dbReference type="Pfam" id="PF13920">
    <property type="entry name" value="zf-C3HC4_3"/>
    <property type="match status" value="1"/>
</dbReference>
<evidence type="ECO:0000256" key="1">
    <source>
        <dbReference type="ARBA" id="ARBA00022771"/>
    </source>
</evidence>
<keyword evidence="5" id="KW-0812">Transmembrane</keyword>
<evidence type="ECO:0000256" key="5">
    <source>
        <dbReference type="SAM" id="Phobius"/>
    </source>
</evidence>
<dbReference type="AlphaFoldDB" id="K1QL35"/>
<feature type="compositionally biased region" description="Basic and acidic residues" evidence="4">
    <location>
        <begin position="60"/>
        <end position="70"/>
    </location>
</feature>
<dbReference type="Gene3D" id="3.30.40.10">
    <property type="entry name" value="Zinc/RING finger domain, C3HC4 (zinc finger)"/>
    <property type="match status" value="1"/>
</dbReference>
<sequence>MSSYKRDTEMHSELYEVTATDAGFVLGVWALSCSLFLYWSWGLTGETGKRKQCPSKTKRIVQEESNERGRSQPTLSLSSVDDLLSRKKRRFRRGERKHLNASVAVESNVPVTPRDFRPTYRASSDNQLSTSRRRSYCCQELDLESQKGQPHVQAILQNHDHDWKTIAAALVYLHKHNALERIARTVLKAIQHMQDLAAVPGRGYTKYMGYSLPNDYSETELRDIVLDHHGDMTIGEFKWVHLEFVKSHGYPPTPYGFSKLYEKSTETPKLRKRFDKLRGKNDETEKRLEIEQQKLKEVQKENNLLKSRVIHLECSVARALCKICLVNEVAVLYQPCDHAVVCRSCHERSMAGKSKRARTCNICNCHIKTTKSLILA</sequence>
<reference evidence="6" key="1">
    <citation type="journal article" date="2012" name="Nature">
        <title>The oyster genome reveals stress adaptation and complexity of shell formation.</title>
        <authorList>
            <person name="Zhang G."/>
            <person name="Fang X."/>
            <person name="Guo X."/>
            <person name="Li L."/>
            <person name="Luo R."/>
            <person name="Xu F."/>
            <person name="Yang P."/>
            <person name="Zhang L."/>
            <person name="Wang X."/>
            <person name="Qi H."/>
            <person name="Xiong Z."/>
            <person name="Que H."/>
            <person name="Xie Y."/>
            <person name="Holland P.W."/>
            <person name="Paps J."/>
            <person name="Zhu Y."/>
            <person name="Wu F."/>
            <person name="Chen Y."/>
            <person name="Wang J."/>
            <person name="Peng C."/>
            <person name="Meng J."/>
            <person name="Yang L."/>
            <person name="Liu J."/>
            <person name="Wen B."/>
            <person name="Zhang N."/>
            <person name="Huang Z."/>
            <person name="Zhu Q."/>
            <person name="Feng Y."/>
            <person name="Mount A."/>
            <person name="Hedgecock D."/>
            <person name="Xu Z."/>
            <person name="Liu Y."/>
            <person name="Domazet-Loso T."/>
            <person name="Du Y."/>
            <person name="Sun X."/>
            <person name="Zhang S."/>
            <person name="Liu B."/>
            <person name="Cheng P."/>
            <person name="Jiang X."/>
            <person name="Li J."/>
            <person name="Fan D."/>
            <person name="Wang W."/>
            <person name="Fu W."/>
            <person name="Wang T."/>
            <person name="Wang B."/>
            <person name="Zhang J."/>
            <person name="Peng Z."/>
            <person name="Li Y."/>
            <person name="Li N."/>
            <person name="Wang J."/>
            <person name="Chen M."/>
            <person name="He Y."/>
            <person name="Tan F."/>
            <person name="Song X."/>
            <person name="Zheng Q."/>
            <person name="Huang R."/>
            <person name="Yang H."/>
            <person name="Du X."/>
            <person name="Chen L."/>
            <person name="Yang M."/>
            <person name="Gaffney P.M."/>
            <person name="Wang S."/>
            <person name="Luo L."/>
            <person name="She Z."/>
            <person name="Ming Y."/>
            <person name="Huang W."/>
            <person name="Zhang S."/>
            <person name="Huang B."/>
            <person name="Zhang Y."/>
            <person name="Qu T."/>
            <person name="Ni P."/>
            <person name="Miao G."/>
            <person name="Wang J."/>
            <person name="Wang Q."/>
            <person name="Steinberg C.E."/>
            <person name="Wang H."/>
            <person name="Li N."/>
            <person name="Qian L."/>
            <person name="Zhang G."/>
            <person name="Li Y."/>
            <person name="Yang H."/>
            <person name="Liu X."/>
            <person name="Wang J."/>
            <person name="Yin Y."/>
            <person name="Wang J."/>
        </authorList>
    </citation>
    <scope>NUCLEOTIDE SEQUENCE [LARGE SCALE GENOMIC DNA]</scope>
    <source>
        <strain evidence="6">05x7-T-G4-1.051#20</strain>
    </source>
</reference>
<keyword evidence="1" id="KW-0479">Metal-binding</keyword>
<organism evidence="6">
    <name type="scientific">Magallana gigas</name>
    <name type="common">Pacific oyster</name>
    <name type="synonym">Crassostrea gigas</name>
    <dbReference type="NCBI Taxonomy" id="29159"/>
    <lineage>
        <taxon>Eukaryota</taxon>
        <taxon>Metazoa</taxon>
        <taxon>Spiralia</taxon>
        <taxon>Lophotrochozoa</taxon>
        <taxon>Mollusca</taxon>
        <taxon>Bivalvia</taxon>
        <taxon>Autobranchia</taxon>
        <taxon>Pteriomorphia</taxon>
        <taxon>Ostreida</taxon>
        <taxon>Ostreoidea</taxon>
        <taxon>Ostreidae</taxon>
        <taxon>Magallana</taxon>
    </lineage>
</organism>
<keyword evidence="5" id="KW-1133">Transmembrane helix</keyword>
<keyword evidence="2" id="KW-0862">Zinc</keyword>
<dbReference type="PROSITE" id="PS50089">
    <property type="entry name" value="ZF_RING_2"/>
    <property type="match status" value="1"/>
</dbReference>
<feature type="compositionally biased region" description="Basic residues" evidence="4">
    <location>
        <begin position="50"/>
        <end position="59"/>
    </location>
</feature>
<protein>
    <submittedName>
        <fullName evidence="6">Uncharacterized protein</fullName>
    </submittedName>
</protein>
<evidence type="ECO:0000313" key="6">
    <source>
        <dbReference type="EMBL" id="EKC37502.1"/>
    </source>
</evidence>
<keyword evidence="5" id="KW-0472">Membrane</keyword>
<feature type="transmembrane region" description="Helical" evidence="5">
    <location>
        <begin position="22"/>
        <end position="41"/>
    </location>
</feature>
<dbReference type="HOGENOM" id="CLU_736194_0_0_1"/>
<keyword evidence="3" id="KW-0175">Coiled coil</keyword>
<gene>
    <name evidence="6" type="ORF">CGI_10018117</name>
</gene>
<proteinExistence type="predicted"/>
<dbReference type="PROSITE" id="PS51257">
    <property type="entry name" value="PROKAR_LIPOPROTEIN"/>
    <property type="match status" value="1"/>
</dbReference>
<name>K1QL35_MAGGI</name>
<dbReference type="InterPro" id="IPR013083">
    <property type="entry name" value="Znf_RING/FYVE/PHD"/>
</dbReference>
<accession>K1QL35</accession>
<feature type="coiled-coil region" evidence="3">
    <location>
        <begin position="274"/>
        <end position="308"/>
    </location>
</feature>
<dbReference type="GO" id="GO:0008270">
    <property type="term" value="F:zinc ion binding"/>
    <property type="evidence" value="ECO:0007669"/>
    <property type="project" value="UniProtKB-KW"/>
</dbReference>
<evidence type="ECO:0000256" key="2">
    <source>
        <dbReference type="ARBA" id="ARBA00022833"/>
    </source>
</evidence>
<keyword evidence="1" id="KW-0863">Zinc-finger</keyword>